<feature type="repeat" description="NHL" evidence="2">
    <location>
        <begin position="947"/>
        <end position="988"/>
    </location>
</feature>
<protein>
    <submittedName>
        <fullName evidence="6">E3 ubiquitin-protein ligase TRIM71</fullName>
    </submittedName>
</protein>
<feature type="coiled-coil region" evidence="3">
    <location>
        <begin position="165"/>
        <end position="192"/>
    </location>
</feature>
<dbReference type="InterPro" id="IPR001875">
    <property type="entry name" value="DED_dom"/>
</dbReference>
<keyword evidence="7" id="KW-1185">Reference proteome</keyword>
<dbReference type="Proteomes" id="UP000225706">
    <property type="component" value="Unassembled WGS sequence"/>
</dbReference>
<evidence type="ECO:0000313" key="7">
    <source>
        <dbReference type="Proteomes" id="UP000225706"/>
    </source>
</evidence>
<proteinExistence type="predicted"/>
<dbReference type="SUPFAM" id="SSF63829">
    <property type="entry name" value="Calcium-dependent phosphotriesterase"/>
    <property type="match status" value="1"/>
</dbReference>
<dbReference type="OrthoDB" id="6125732at2759"/>
<dbReference type="PANTHER" id="PTHR24104:SF57">
    <property type="entry name" value="BEE-MILK PROTEIN"/>
    <property type="match status" value="1"/>
</dbReference>
<dbReference type="Gene3D" id="2.120.10.30">
    <property type="entry name" value="TolB, C-terminal domain"/>
    <property type="match status" value="2"/>
</dbReference>
<dbReference type="Gene3D" id="1.10.533.10">
    <property type="entry name" value="Death Domain, Fas"/>
    <property type="match status" value="1"/>
</dbReference>
<evidence type="ECO:0000256" key="4">
    <source>
        <dbReference type="SAM" id="MobiDB-lite"/>
    </source>
</evidence>
<dbReference type="GO" id="GO:0043161">
    <property type="term" value="P:proteasome-mediated ubiquitin-dependent protein catabolic process"/>
    <property type="evidence" value="ECO:0007669"/>
    <property type="project" value="TreeGrafter"/>
</dbReference>
<organism evidence="6 7">
    <name type="scientific">Stylophora pistillata</name>
    <name type="common">Smooth cauliflower coral</name>
    <dbReference type="NCBI Taxonomy" id="50429"/>
    <lineage>
        <taxon>Eukaryota</taxon>
        <taxon>Metazoa</taxon>
        <taxon>Cnidaria</taxon>
        <taxon>Anthozoa</taxon>
        <taxon>Hexacorallia</taxon>
        <taxon>Scleractinia</taxon>
        <taxon>Astrocoeniina</taxon>
        <taxon>Pocilloporidae</taxon>
        <taxon>Stylophora</taxon>
    </lineage>
</organism>
<keyword evidence="1" id="KW-0677">Repeat</keyword>
<feature type="region of interest" description="Disordered" evidence="4">
    <location>
        <begin position="1"/>
        <end position="27"/>
    </location>
</feature>
<dbReference type="PROSITE" id="PS51125">
    <property type="entry name" value="NHL"/>
    <property type="match status" value="3"/>
</dbReference>
<dbReference type="InterPro" id="IPR011029">
    <property type="entry name" value="DEATH-like_dom_sf"/>
</dbReference>
<dbReference type="GO" id="GO:0000209">
    <property type="term" value="P:protein polyubiquitination"/>
    <property type="evidence" value="ECO:0007669"/>
    <property type="project" value="TreeGrafter"/>
</dbReference>
<dbReference type="GO" id="GO:0061630">
    <property type="term" value="F:ubiquitin protein ligase activity"/>
    <property type="evidence" value="ECO:0007669"/>
    <property type="project" value="TreeGrafter"/>
</dbReference>
<dbReference type="InterPro" id="IPR011042">
    <property type="entry name" value="6-blade_b-propeller_TolB-like"/>
</dbReference>
<sequence length="988" mass="112640">MIQFASYIDRQKSGPGSSEKSQKVHSANWKEEIQLKKEMDCLNRQEQQRVARISSDQRLVVHRFQRKLSLSVDIAKKHDEVKESLDSNHKRARGLRDLQSKNNDTNGEKRMSLRQLRCLSASPKPPLPKFRRAKSREPPCLQSPAIYGEDLQRFTEKPNLPPRPMTALEKRNKMWERQLKTVTQRLNRARSAPARTSYYKVPEFSVKQRNNARDSKNAGQKQRRYTSLEIDLEYFRRVREKELYLQRQAVKGFMKSIEPLELVPWTPGHELAENNNQGELDSVVMAAVALNKQDIVNGNRSRTRSVGSYNTKDLSSVATKRGNATTSIYECQTRACYEQKVIDVSACKIPPMAYALSEKSQISPFNVLLGTISSQLTRESIRKIKVQLRGHVDKERLYKLKGGFEVIHILQERGLVTEKKLSFLRKLLQDCELLTLIELLDEYKQAVQVMNGKSKEGESSAAISRRTNALQRLMGRQLEELAHCSSRGNDLKKTLEEKQMLLDSQKEILIVGQQAIDHISEKREVAEQEKSVIEERAQENEAMFEAQEKDLNELQNLLGTKDKQLKKFGQADRRKTIFEKHTNEKASKTLETLNKQKDEKQETLKKMIKSVDDTRAQLLEKREAVRHHNEDTFLKTQELVSVDQYILETMEDVRKLKQEIRKNEFELSVLQNQINETQEELERTRRDGIANNAFKVPLWRLENTEKQKTKSLNYSEVLEENSYSVGSLGMRTVPLQFDSPCCVASHKGLIYAADRNNCRILVFDSMGELSREPLTFGNMGPVAIAINKRGNIITTDSQIIKVFSSDGALSHNFLPVYSKSDTRPEISALTVDRDGNILAADRPNHRIQKFRIDGHFLGFIGGSMYLQYPSGVATTKNNDVVISECESHQLKIFHDHGRSFTFVGCNGTGRNQFMNPRGLAVDNVGNILVADSLNHRIQVIDPQGNFIGSFGRLGSGPGCVDTPYAMAVNRRGHVIVADSGNHRVTVFT</sequence>
<feature type="region of interest" description="Disordered" evidence="4">
    <location>
        <begin position="83"/>
        <end position="110"/>
    </location>
</feature>
<comment type="caution">
    <text evidence="6">The sequence shown here is derived from an EMBL/GenBank/DDBJ whole genome shotgun (WGS) entry which is preliminary data.</text>
</comment>
<dbReference type="Pfam" id="PF01436">
    <property type="entry name" value="NHL"/>
    <property type="match status" value="4"/>
</dbReference>
<evidence type="ECO:0000259" key="5">
    <source>
        <dbReference type="PROSITE" id="PS50168"/>
    </source>
</evidence>
<name>A0A2B4SRU5_STYPI</name>
<dbReference type="AlphaFoldDB" id="A0A2B4SRU5"/>
<accession>A0A2B4SRU5</accession>
<evidence type="ECO:0000256" key="1">
    <source>
        <dbReference type="ARBA" id="ARBA00022737"/>
    </source>
</evidence>
<feature type="compositionally biased region" description="Basic and acidic residues" evidence="4">
    <location>
        <begin position="83"/>
        <end position="99"/>
    </location>
</feature>
<dbReference type="InterPro" id="IPR050952">
    <property type="entry name" value="TRIM-NHL_E3_ligases"/>
</dbReference>
<dbReference type="InterPro" id="IPR001258">
    <property type="entry name" value="NHL_repeat"/>
</dbReference>
<feature type="repeat" description="NHL" evidence="2">
    <location>
        <begin position="854"/>
        <end position="896"/>
    </location>
</feature>
<dbReference type="GO" id="GO:0042981">
    <property type="term" value="P:regulation of apoptotic process"/>
    <property type="evidence" value="ECO:0007669"/>
    <property type="project" value="InterPro"/>
</dbReference>
<feature type="coiled-coil region" evidence="3">
    <location>
        <begin position="583"/>
        <end position="617"/>
    </location>
</feature>
<dbReference type="PROSITE" id="PS50168">
    <property type="entry name" value="DED"/>
    <property type="match status" value="1"/>
</dbReference>
<dbReference type="Pfam" id="PF01335">
    <property type="entry name" value="DED"/>
    <property type="match status" value="1"/>
</dbReference>
<evidence type="ECO:0000256" key="2">
    <source>
        <dbReference type="PROSITE-ProRule" id="PRU00504"/>
    </source>
</evidence>
<evidence type="ECO:0000313" key="6">
    <source>
        <dbReference type="EMBL" id="PFX33384.1"/>
    </source>
</evidence>
<dbReference type="PANTHER" id="PTHR24104">
    <property type="entry name" value="E3 UBIQUITIN-PROTEIN LIGASE NHLRC1-RELATED"/>
    <property type="match status" value="1"/>
</dbReference>
<feature type="repeat" description="NHL" evidence="2">
    <location>
        <begin position="901"/>
        <end position="943"/>
    </location>
</feature>
<feature type="domain" description="DED" evidence="5">
    <location>
        <begin position="364"/>
        <end position="442"/>
    </location>
</feature>
<evidence type="ECO:0000256" key="3">
    <source>
        <dbReference type="SAM" id="Coils"/>
    </source>
</evidence>
<reference evidence="7" key="1">
    <citation type="journal article" date="2017" name="bioRxiv">
        <title>Comparative analysis of the genomes of Stylophora pistillata and Acropora digitifera provides evidence for extensive differences between species of corals.</title>
        <authorList>
            <person name="Voolstra C.R."/>
            <person name="Li Y."/>
            <person name="Liew Y.J."/>
            <person name="Baumgarten S."/>
            <person name="Zoccola D."/>
            <person name="Flot J.-F."/>
            <person name="Tambutte S."/>
            <person name="Allemand D."/>
            <person name="Aranda M."/>
        </authorList>
    </citation>
    <scope>NUCLEOTIDE SEQUENCE [LARGE SCALE GENOMIC DNA]</scope>
</reference>
<dbReference type="EMBL" id="LSMT01000012">
    <property type="protein sequence ID" value="PFX33384.1"/>
    <property type="molecule type" value="Genomic_DNA"/>
</dbReference>
<feature type="coiled-coil region" evidence="3">
    <location>
        <begin position="516"/>
        <end position="557"/>
    </location>
</feature>
<dbReference type="SUPFAM" id="SSF47986">
    <property type="entry name" value="DEATH domain"/>
    <property type="match status" value="1"/>
</dbReference>
<gene>
    <name evidence="6" type="primary">Trim71</name>
    <name evidence="6" type="ORF">AWC38_SpisGene1648</name>
</gene>
<feature type="coiled-coil region" evidence="3">
    <location>
        <begin position="653"/>
        <end position="687"/>
    </location>
</feature>
<keyword evidence="3" id="KW-0175">Coiled coil</keyword>